<feature type="signal peptide" evidence="11">
    <location>
        <begin position="1"/>
        <end position="18"/>
    </location>
</feature>
<dbReference type="PANTHER" id="PTHR28285:SF1">
    <property type="entry name" value="PROTEIN BIG1"/>
    <property type="match status" value="1"/>
</dbReference>
<keyword evidence="14" id="KW-1185">Reference proteome</keyword>
<comment type="subcellular location">
    <subcellularLocation>
        <location evidence="1">Endoplasmic reticulum membrane</location>
        <topology evidence="1">Single-pass type I membrane protein</topology>
    </subcellularLocation>
</comment>
<keyword evidence="7 10" id="KW-1133">Transmembrane helix</keyword>
<dbReference type="GO" id="GO:0005789">
    <property type="term" value="C:endoplasmic reticulum membrane"/>
    <property type="evidence" value="ECO:0007669"/>
    <property type="project" value="UniProtKB-SubCell"/>
</dbReference>
<evidence type="ECO:0000256" key="8">
    <source>
        <dbReference type="ARBA" id="ARBA00023136"/>
    </source>
</evidence>
<keyword evidence="8 10" id="KW-0472">Membrane</keyword>
<evidence type="ECO:0000256" key="11">
    <source>
        <dbReference type="SAM" id="SignalP"/>
    </source>
</evidence>
<dbReference type="GO" id="GO:0006078">
    <property type="term" value="P:(1-&gt;6)-beta-D-glucan biosynthetic process"/>
    <property type="evidence" value="ECO:0007669"/>
    <property type="project" value="TreeGrafter"/>
</dbReference>
<dbReference type="VEuPathDB" id="FungiDB:ASPZODRAFT_136816"/>
<dbReference type="PANTHER" id="PTHR28285">
    <property type="entry name" value="PROTEIN BIG1"/>
    <property type="match status" value="1"/>
</dbReference>
<accession>A0A1L9S713</accession>
<evidence type="ECO:0000313" key="13">
    <source>
        <dbReference type="EMBL" id="OJJ42951.1"/>
    </source>
</evidence>
<evidence type="ECO:0000256" key="10">
    <source>
        <dbReference type="SAM" id="Phobius"/>
    </source>
</evidence>
<dbReference type="Proteomes" id="UP000184188">
    <property type="component" value="Unassembled WGS sequence"/>
</dbReference>
<gene>
    <name evidence="13" type="ORF">ASPZODRAFT_136816</name>
</gene>
<evidence type="ECO:0000256" key="9">
    <source>
        <dbReference type="ARBA" id="ARBA00023316"/>
    </source>
</evidence>
<sequence length="290" mass="31653">MHLNRLCLLAFGAAAVDALTDTSPFFLASTSEVPISSEQSIAATSLLDSLSTGINSCPSEYYVVAFQPGVHYSDFKQPRSAPRLGGKMRGEDKSLRSTSTIDEVAGVLDAKQIQEMIEMSCGTQTTVIDASSGIYPSTFDTAHRVVAVDFPMLPEGEKREGQLLDNDGLLADIIERIPSSDYTLIYVTSPREDGGSESTVQYSVDNAYQDSIHQDLKRDFSAHVRRVEPASNKTLFHNYEFFTPGIFMGIIATLIFVMILSVAFSALSSLEVSYAAFEKDTAPSSQKKQQ</sequence>
<evidence type="ECO:0000256" key="1">
    <source>
        <dbReference type="ARBA" id="ARBA00004115"/>
    </source>
</evidence>
<dbReference type="InterPro" id="IPR046756">
    <property type="entry name" value="VAS1/VOA1_TM"/>
</dbReference>
<dbReference type="GO" id="GO:0071555">
    <property type="term" value="P:cell wall organization"/>
    <property type="evidence" value="ECO:0007669"/>
    <property type="project" value="UniProtKB-KW"/>
</dbReference>
<dbReference type="GeneID" id="34610602"/>
<proteinExistence type="inferred from homology"/>
<evidence type="ECO:0000256" key="4">
    <source>
        <dbReference type="ARBA" id="ARBA00022692"/>
    </source>
</evidence>
<dbReference type="OrthoDB" id="9985059at2759"/>
<protein>
    <recommendedName>
        <fullName evidence="3">Protein BIG1</fullName>
    </recommendedName>
</protein>
<dbReference type="Pfam" id="PF20520">
    <property type="entry name" value="Ac45-VOA1_TM"/>
    <property type="match status" value="1"/>
</dbReference>
<keyword evidence="5 11" id="KW-0732">Signal</keyword>
<feature type="chain" id="PRO_5012566914" description="Protein BIG1" evidence="11">
    <location>
        <begin position="19"/>
        <end position="290"/>
    </location>
</feature>
<dbReference type="EMBL" id="KV878355">
    <property type="protein sequence ID" value="OJJ42951.1"/>
    <property type="molecule type" value="Genomic_DNA"/>
</dbReference>
<evidence type="ECO:0000256" key="7">
    <source>
        <dbReference type="ARBA" id="ARBA00022989"/>
    </source>
</evidence>
<dbReference type="STRING" id="1073090.A0A1L9S713"/>
<reference evidence="14" key="1">
    <citation type="journal article" date="2017" name="Genome Biol.">
        <title>Comparative genomics reveals high biological diversity and specific adaptations in the industrially and medically important fungal genus Aspergillus.</title>
        <authorList>
            <person name="de Vries R.P."/>
            <person name="Riley R."/>
            <person name="Wiebenga A."/>
            <person name="Aguilar-Osorio G."/>
            <person name="Amillis S."/>
            <person name="Uchima C.A."/>
            <person name="Anderluh G."/>
            <person name="Asadollahi M."/>
            <person name="Askin M."/>
            <person name="Barry K."/>
            <person name="Battaglia E."/>
            <person name="Bayram O."/>
            <person name="Benocci T."/>
            <person name="Braus-Stromeyer S.A."/>
            <person name="Caldana C."/>
            <person name="Canovas D."/>
            <person name="Cerqueira G.C."/>
            <person name="Chen F."/>
            <person name="Chen W."/>
            <person name="Choi C."/>
            <person name="Clum A."/>
            <person name="Dos Santos R.A."/>
            <person name="Damasio A.R."/>
            <person name="Diallinas G."/>
            <person name="Emri T."/>
            <person name="Fekete E."/>
            <person name="Flipphi M."/>
            <person name="Freyberg S."/>
            <person name="Gallo A."/>
            <person name="Gournas C."/>
            <person name="Habgood R."/>
            <person name="Hainaut M."/>
            <person name="Harispe M.L."/>
            <person name="Henrissat B."/>
            <person name="Hilden K.S."/>
            <person name="Hope R."/>
            <person name="Hossain A."/>
            <person name="Karabika E."/>
            <person name="Karaffa L."/>
            <person name="Karanyi Z."/>
            <person name="Krasevec N."/>
            <person name="Kuo A."/>
            <person name="Kusch H."/>
            <person name="LaButti K."/>
            <person name="Lagendijk E.L."/>
            <person name="Lapidus A."/>
            <person name="Levasseur A."/>
            <person name="Lindquist E."/>
            <person name="Lipzen A."/>
            <person name="Logrieco A.F."/>
            <person name="MacCabe A."/>
            <person name="Maekelae M.R."/>
            <person name="Malavazi I."/>
            <person name="Melin P."/>
            <person name="Meyer V."/>
            <person name="Mielnichuk N."/>
            <person name="Miskei M."/>
            <person name="Molnar A.P."/>
            <person name="Mule G."/>
            <person name="Ngan C.Y."/>
            <person name="Orejas M."/>
            <person name="Orosz E."/>
            <person name="Ouedraogo J.P."/>
            <person name="Overkamp K.M."/>
            <person name="Park H.-S."/>
            <person name="Perrone G."/>
            <person name="Piumi F."/>
            <person name="Punt P.J."/>
            <person name="Ram A.F."/>
            <person name="Ramon A."/>
            <person name="Rauscher S."/>
            <person name="Record E."/>
            <person name="Riano-Pachon D.M."/>
            <person name="Robert V."/>
            <person name="Roehrig J."/>
            <person name="Ruller R."/>
            <person name="Salamov A."/>
            <person name="Salih N.S."/>
            <person name="Samson R.A."/>
            <person name="Sandor E."/>
            <person name="Sanguinetti M."/>
            <person name="Schuetze T."/>
            <person name="Sepcic K."/>
            <person name="Shelest E."/>
            <person name="Sherlock G."/>
            <person name="Sophianopoulou V."/>
            <person name="Squina F.M."/>
            <person name="Sun H."/>
            <person name="Susca A."/>
            <person name="Todd R.B."/>
            <person name="Tsang A."/>
            <person name="Unkles S.E."/>
            <person name="van de Wiele N."/>
            <person name="van Rossen-Uffink D."/>
            <person name="Oliveira J.V."/>
            <person name="Vesth T.C."/>
            <person name="Visser J."/>
            <person name="Yu J.-H."/>
            <person name="Zhou M."/>
            <person name="Andersen M.R."/>
            <person name="Archer D.B."/>
            <person name="Baker S.E."/>
            <person name="Benoit I."/>
            <person name="Brakhage A.A."/>
            <person name="Braus G.H."/>
            <person name="Fischer R."/>
            <person name="Frisvad J.C."/>
            <person name="Goldman G.H."/>
            <person name="Houbraken J."/>
            <person name="Oakley B."/>
            <person name="Pocsi I."/>
            <person name="Scazzocchio C."/>
            <person name="Seiboth B."/>
            <person name="vanKuyk P.A."/>
            <person name="Wortman J."/>
            <person name="Dyer P.S."/>
            <person name="Grigoriev I.V."/>
        </authorList>
    </citation>
    <scope>NUCLEOTIDE SEQUENCE [LARGE SCALE GENOMIC DNA]</scope>
    <source>
        <strain evidence="14">CBS 506.65</strain>
    </source>
</reference>
<dbReference type="RefSeq" id="XP_022577461.1">
    <property type="nucleotide sequence ID" value="XM_022724137.1"/>
</dbReference>
<evidence type="ECO:0000256" key="2">
    <source>
        <dbReference type="ARBA" id="ARBA00008203"/>
    </source>
</evidence>
<evidence type="ECO:0000259" key="12">
    <source>
        <dbReference type="Pfam" id="PF20520"/>
    </source>
</evidence>
<feature type="domain" description="V-type proton ATPase subunit S1/VOA1 transmembrane" evidence="12">
    <location>
        <begin position="241"/>
        <end position="279"/>
    </location>
</feature>
<feature type="transmembrane region" description="Helical" evidence="10">
    <location>
        <begin position="241"/>
        <end position="264"/>
    </location>
</feature>
<dbReference type="GO" id="GO:0009272">
    <property type="term" value="P:fungal-type cell wall biogenesis"/>
    <property type="evidence" value="ECO:0007669"/>
    <property type="project" value="TreeGrafter"/>
</dbReference>
<name>A0A1L9S713_9EURO</name>
<evidence type="ECO:0000313" key="14">
    <source>
        <dbReference type="Proteomes" id="UP000184188"/>
    </source>
</evidence>
<keyword evidence="9" id="KW-0961">Cell wall biogenesis/degradation</keyword>
<comment type="similarity">
    <text evidence="2">Belongs to the BIG1 family.</text>
</comment>
<keyword evidence="4 10" id="KW-0812">Transmembrane</keyword>
<organism evidence="13 14">
    <name type="scientific">Penicilliopsis zonata CBS 506.65</name>
    <dbReference type="NCBI Taxonomy" id="1073090"/>
    <lineage>
        <taxon>Eukaryota</taxon>
        <taxon>Fungi</taxon>
        <taxon>Dikarya</taxon>
        <taxon>Ascomycota</taxon>
        <taxon>Pezizomycotina</taxon>
        <taxon>Eurotiomycetes</taxon>
        <taxon>Eurotiomycetidae</taxon>
        <taxon>Eurotiales</taxon>
        <taxon>Aspergillaceae</taxon>
        <taxon>Penicilliopsis</taxon>
    </lineage>
</organism>
<evidence type="ECO:0000256" key="6">
    <source>
        <dbReference type="ARBA" id="ARBA00022824"/>
    </source>
</evidence>
<evidence type="ECO:0000256" key="5">
    <source>
        <dbReference type="ARBA" id="ARBA00022729"/>
    </source>
</evidence>
<dbReference type="InterPro" id="IPR037654">
    <property type="entry name" value="Big1"/>
</dbReference>
<keyword evidence="6" id="KW-0256">Endoplasmic reticulum</keyword>
<evidence type="ECO:0000256" key="3">
    <source>
        <dbReference type="ARBA" id="ARBA00022089"/>
    </source>
</evidence>
<dbReference type="AlphaFoldDB" id="A0A1L9S713"/>